<dbReference type="AlphaFoldDB" id="A0A4U2MTR5"/>
<reference evidence="3 4" key="1">
    <citation type="journal article" date="2019" name="Environ. Microbiol.">
        <title>An active ?-lactamase is a part of an orchestrated cell wall stress resistance network of Bacillus subtilis and related rhizosphere species.</title>
        <authorList>
            <person name="Bucher T."/>
            <person name="Keren-Paz A."/>
            <person name="Hausser J."/>
            <person name="Olender T."/>
            <person name="Cytryn E."/>
            <person name="Kolodkin-Gal I."/>
        </authorList>
    </citation>
    <scope>NUCLEOTIDE SEQUENCE [LARGE SCALE GENOMIC DNA]</scope>
    <source>
        <strain evidence="2 3">I5</strain>
        <strain evidence="1 4">I71</strain>
    </source>
</reference>
<sequence length="59" mass="6783">MSRFQGSLHSGNNSLILLVSREVPNILKRDFKASDVEEDDLWVCKGKKFYHKSSICLIE</sequence>
<accession>A0A4U2MTR5</accession>
<organism evidence="1 4">
    <name type="scientific">Bacillus wiedmannii</name>
    <dbReference type="NCBI Taxonomy" id="1890302"/>
    <lineage>
        <taxon>Bacteria</taxon>
        <taxon>Bacillati</taxon>
        <taxon>Bacillota</taxon>
        <taxon>Bacilli</taxon>
        <taxon>Bacillales</taxon>
        <taxon>Bacillaceae</taxon>
        <taxon>Bacillus</taxon>
        <taxon>Bacillus cereus group</taxon>
    </lineage>
</organism>
<dbReference type="EMBL" id="SZOM01000126">
    <property type="protein sequence ID" value="TKH14895.1"/>
    <property type="molecule type" value="Genomic_DNA"/>
</dbReference>
<dbReference type="EMBL" id="SZON01003568">
    <property type="protein sequence ID" value="TKI79568.1"/>
    <property type="molecule type" value="Genomic_DNA"/>
</dbReference>
<dbReference type="Proteomes" id="UP000305222">
    <property type="component" value="Unassembled WGS sequence"/>
</dbReference>
<comment type="caution">
    <text evidence="1">The sequence shown here is derived from an EMBL/GenBank/DDBJ whole genome shotgun (WGS) entry which is preliminary data.</text>
</comment>
<gene>
    <name evidence="1" type="ORF">FC694_16365</name>
    <name evidence="2" type="ORF">FC699_35845</name>
</gene>
<evidence type="ECO:0000313" key="4">
    <source>
        <dbReference type="Proteomes" id="UP000306037"/>
    </source>
</evidence>
<protein>
    <submittedName>
        <fullName evidence="1">Uncharacterized protein</fullName>
    </submittedName>
</protein>
<dbReference type="Proteomes" id="UP000306037">
    <property type="component" value="Unassembled WGS sequence"/>
</dbReference>
<evidence type="ECO:0000313" key="2">
    <source>
        <dbReference type="EMBL" id="TKI79568.1"/>
    </source>
</evidence>
<name>A0A4U2MTR5_9BACI</name>
<evidence type="ECO:0000313" key="3">
    <source>
        <dbReference type="Proteomes" id="UP000305222"/>
    </source>
</evidence>
<evidence type="ECO:0000313" key="1">
    <source>
        <dbReference type="EMBL" id="TKH14895.1"/>
    </source>
</evidence>
<proteinExistence type="predicted"/>